<dbReference type="AlphaFoldDB" id="A0AAW1PGR6"/>
<feature type="transmembrane region" description="Helical" evidence="2">
    <location>
        <begin position="450"/>
        <end position="471"/>
    </location>
</feature>
<dbReference type="EMBL" id="JALJOR010000011">
    <property type="protein sequence ID" value="KAK9809088.1"/>
    <property type="molecule type" value="Genomic_DNA"/>
</dbReference>
<evidence type="ECO:0000313" key="3">
    <source>
        <dbReference type="EMBL" id="KAK9809088.1"/>
    </source>
</evidence>
<feature type="transmembrane region" description="Helical" evidence="2">
    <location>
        <begin position="300"/>
        <end position="323"/>
    </location>
</feature>
<feature type="transmembrane region" description="Helical" evidence="2">
    <location>
        <begin position="132"/>
        <end position="151"/>
    </location>
</feature>
<feature type="region of interest" description="Disordered" evidence="1">
    <location>
        <begin position="1"/>
        <end position="29"/>
    </location>
</feature>
<feature type="transmembrane region" description="Helical" evidence="2">
    <location>
        <begin position="236"/>
        <end position="257"/>
    </location>
</feature>
<reference evidence="3 4" key="1">
    <citation type="journal article" date="2024" name="Nat. Commun.">
        <title>Phylogenomics reveals the evolutionary origins of lichenization in chlorophyte algae.</title>
        <authorList>
            <person name="Puginier C."/>
            <person name="Libourel C."/>
            <person name="Otte J."/>
            <person name="Skaloud P."/>
            <person name="Haon M."/>
            <person name="Grisel S."/>
            <person name="Petersen M."/>
            <person name="Berrin J.G."/>
            <person name="Delaux P.M."/>
            <person name="Dal Grande F."/>
            <person name="Keller J."/>
        </authorList>
    </citation>
    <scope>NUCLEOTIDE SEQUENCE [LARGE SCALE GENOMIC DNA]</scope>
    <source>
        <strain evidence="3 4">SAG 2043</strain>
    </source>
</reference>
<evidence type="ECO:0000256" key="2">
    <source>
        <dbReference type="SAM" id="Phobius"/>
    </source>
</evidence>
<protein>
    <submittedName>
        <fullName evidence="3">Uncharacterized protein</fullName>
    </submittedName>
</protein>
<feature type="transmembrane region" description="Helical" evidence="2">
    <location>
        <begin position="269"/>
        <end position="294"/>
    </location>
</feature>
<organism evidence="3 4">
    <name type="scientific">[Myrmecia] bisecta</name>
    <dbReference type="NCBI Taxonomy" id="41462"/>
    <lineage>
        <taxon>Eukaryota</taxon>
        <taxon>Viridiplantae</taxon>
        <taxon>Chlorophyta</taxon>
        <taxon>core chlorophytes</taxon>
        <taxon>Trebouxiophyceae</taxon>
        <taxon>Trebouxiales</taxon>
        <taxon>Trebouxiaceae</taxon>
        <taxon>Myrmecia</taxon>
    </lineage>
</organism>
<gene>
    <name evidence="3" type="ORF">WJX72_009254</name>
</gene>
<sequence length="480" mass="54595">MSYESRAVSTRVTRLTGSDQPKDGTGQRSTLSRYLIHTARQAFASLDLGAVGRGEHYLNSHVPSGGRWLLVDAVHNSYPSLSSGGWDWAGIDRLCLGRPGYQRVFQAYAPDPYVDFTQNGEYYRPYDRSIPYLAAGILAGSLLGSGFYLVINREMNESRVVEFLHGLLQPLMHCWHLVAQLWSRGSTVCTPDGVKPEERSKHMLLIMLELSFETVPQLALQLFVIIWYSGQVTKTQWVSILASLLDILLNAPAALTWANEELQGWRGIFAEMFGGLHMAAAAWLRVMVFLYLKIVGLAWVHWWVLLIFYLPVYLVSCAVIWAVRGLERMKLERPAKRLVDSMLYGVITFTLGPLYLFAMQSTQNVTNENRWFGAGYWCRVFTWLPAFFAQFAVDAGLLVVVYLAVKHPEWHGQTPCDPFTQRRPDSTFQPWQWCDLGRHPVIGEVGCCKLFSILAICFAAVYWLPLVPYFVVVRRCMRFP</sequence>
<keyword evidence="2" id="KW-0472">Membrane</keyword>
<accession>A0AAW1PGR6</accession>
<dbReference type="Proteomes" id="UP001489004">
    <property type="component" value="Unassembled WGS sequence"/>
</dbReference>
<keyword evidence="2" id="KW-0812">Transmembrane</keyword>
<name>A0AAW1PGR6_9CHLO</name>
<evidence type="ECO:0000313" key="4">
    <source>
        <dbReference type="Proteomes" id="UP001489004"/>
    </source>
</evidence>
<comment type="caution">
    <text evidence="3">The sequence shown here is derived from an EMBL/GenBank/DDBJ whole genome shotgun (WGS) entry which is preliminary data.</text>
</comment>
<feature type="transmembrane region" description="Helical" evidence="2">
    <location>
        <begin position="380"/>
        <end position="405"/>
    </location>
</feature>
<feature type="compositionally biased region" description="Polar residues" evidence="1">
    <location>
        <begin position="7"/>
        <end position="19"/>
    </location>
</feature>
<keyword evidence="2" id="KW-1133">Transmembrane helix</keyword>
<evidence type="ECO:0000256" key="1">
    <source>
        <dbReference type="SAM" id="MobiDB-lite"/>
    </source>
</evidence>
<keyword evidence="4" id="KW-1185">Reference proteome</keyword>
<feature type="transmembrane region" description="Helical" evidence="2">
    <location>
        <begin position="343"/>
        <end position="360"/>
    </location>
</feature>
<proteinExistence type="predicted"/>